<dbReference type="EMBL" id="JABFAF010271255">
    <property type="protein sequence ID" value="MBA0878338.1"/>
    <property type="molecule type" value="Genomic_DNA"/>
</dbReference>
<protein>
    <recommendedName>
        <fullName evidence="1">Disease resistance protein At4g27190-like leucine-rich repeats domain-containing protein</fullName>
    </recommendedName>
</protein>
<feature type="domain" description="Disease resistance protein At4g27190-like leucine-rich repeats" evidence="1">
    <location>
        <begin position="47"/>
        <end position="93"/>
    </location>
</feature>
<dbReference type="InterPro" id="IPR057135">
    <property type="entry name" value="At4g27190-like_LRR"/>
</dbReference>
<evidence type="ECO:0000313" key="2">
    <source>
        <dbReference type="EMBL" id="MBA0878338.1"/>
    </source>
</evidence>
<name>A0A7J9N538_GOSSC</name>
<dbReference type="AlphaFoldDB" id="A0A7J9N538"/>
<proteinExistence type="predicted"/>
<dbReference type="Proteomes" id="UP000593576">
    <property type="component" value="Unassembled WGS sequence"/>
</dbReference>
<sequence length="94" mass="10895">MEQVSLSQCPRMKKFYQGVLSTPKLHRVRLTETDFKGRWAGDLNATFSEFPELIDIWSGNPQEMLDFTTLEFLEVCDSNHLRYIFNLSMAFGLG</sequence>
<organism evidence="2 3">
    <name type="scientific">Gossypium schwendimanii</name>
    <name type="common">Cotton</name>
    <dbReference type="NCBI Taxonomy" id="34291"/>
    <lineage>
        <taxon>Eukaryota</taxon>
        <taxon>Viridiplantae</taxon>
        <taxon>Streptophyta</taxon>
        <taxon>Embryophyta</taxon>
        <taxon>Tracheophyta</taxon>
        <taxon>Spermatophyta</taxon>
        <taxon>Magnoliopsida</taxon>
        <taxon>eudicotyledons</taxon>
        <taxon>Gunneridae</taxon>
        <taxon>Pentapetalae</taxon>
        <taxon>rosids</taxon>
        <taxon>malvids</taxon>
        <taxon>Malvales</taxon>
        <taxon>Malvaceae</taxon>
        <taxon>Malvoideae</taxon>
        <taxon>Gossypium</taxon>
    </lineage>
</organism>
<comment type="caution">
    <text evidence="2">The sequence shown here is derived from an EMBL/GenBank/DDBJ whole genome shotgun (WGS) entry which is preliminary data.</text>
</comment>
<keyword evidence="3" id="KW-1185">Reference proteome</keyword>
<evidence type="ECO:0000313" key="3">
    <source>
        <dbReference type="Proteomes" id="UP000593576"/>
    </source>
</evidence>
<accession>A0A7J9N538</accession>
<evidence type="ECO:0000259" key="1">
    <source>
        <dbReference type="Pfam" id="PF23247"/>
    </source>
</evidence>
<reference evidence="2 3" key="1">
    <citation type="journal article" date="2019" name="Genome Biol. Evol.">
        <title>Insights into the evolution of the New World diploid cottons (Gossypium, subgenus Houzingenia) based on genome sequencing.</title>
        <authorList>
            <person name="Grover C.E."/>
            <person name="Arick M.A. 2nd"/>
            <person name="Thrash A."/>
            <person name="Conover J.L."/>
            <person name="Sanders W.S."/>
            <person name="Peterson D.G."/>
            <person name="Frelichowski J.E."/>
            <person name="Scheffler J.A."/>
            <person name="Scheffler B.E."/>
            <person name="Wendel J.F."/>
        </authorList>
    </citation>
    <scope>NUCLEOTIDE SEQUENCE [LARGE SCALE GENOMIC DNA]</scope>
    <source>
        <strain evidence="2">1</strain>
        <tissue evidence="2">Leaf</tissue>
    </source>
</reference>
<gene>
    <name evidence="2" type="ORF">Goshw_007477</name>
</gene>
<dbReference type="OrthoDB" id="993338at2759"/>
<dbReference type="Pfam" id="PF23247">
    <property type="entry name" value="LRR_RPS2"/>
    <property type="match status" value="1"/>
</dbReference>